<evidence type="ECO:0000256" key="1">
    <source>
        <dbReference type="SAM" id="Phobius"/>
    </source>
</evidence>
<evidence type="ECO:0000313" key="3">
    <source>
        <dbReference type="EMBL" id="BCB26982.1"/>
    </source>
</evidence>
<dbReference type="EMBL" id="AP022853">
    <property type="protein sequence ID" value="BCB26982.1"/>
    <property type="molecule type" value="Genomic_DNA"/>
</dbReference>
<proteinExistence type="predicted"/>
<accession>A0A6F8VDE8</accession>
<keyword evidence="1" id="KW-0812">Transmembrane</keyword>
<dbReference type="GO" id="GO:0016989">
    <property type="term" value="F:sigma factor antagonist activity"/>
    <property type="evidence" value="ECO:0007669"/>
    <property type="project" value="InterPro"/>
</dbReference>
<evidence type="ECO:0000313" key="4">
    <source>
        <dbReference type="Proteomes" id="UP000502260"/>
    </source>
</evidence>
<dbReference type="Gene3D" id="1.10.10.880">
    <property type="entry name" value="Anti sigma-E protein RseA, N-terminal domain"/>
    <property type="match status" value="1"/>
</dbReference>
<dbReference type="RefSeq" id="WP_173063795.1">
    <property type="nucleotide sequence ID" value="NZ_AP022853.1"/>
</dbReference>
<evidence type="ECO:0000259" key="2">
    <source>
        <dbReference type="Pfam" id="PF03872"/>
    </source>
</evidence>
<reference evidence="4" key="1">
    <citation type="submission" date="2020-03" db="EMBL/GenBank/DDBJ databases">
        <title>Complete genome sequence of sulfur-oxidizing bacterium skT11.</title>
        <authorList>
            <person name="Kanda M."/>
            <person name="Kojima H."/>
            <person name="Fukui M."/>
        </authorList>
    </citation>
    <scope>NUCLEOTIDE SEQUENCE [LARGE SCALE GENOMIC DNA]</scope>
    <source>
        <strain evidence="4">skT11</strain>
    </source>
</reference>
<dbReference type="CDD" id="cd16328">
    <property type="entry name" value="RseA_N"/>
    <property type="match status" value="1"/>
</dbReference>
<dbReference type="PANTHER" id="PTHR38104:SF1">
    <property type="entry name" value="ANTI-SIGMA-E FACTOR RSEA"/>
    <property type="match status" value="1"/>
</dbReference>
<keyword evidence="1" id="KW-0472">Membrane</keyword>
<gene>
    <name evidence="3" type="ORF">SKTS_18680</name>
</gene>
<feature type="domain" description="Anti sigma-E protein RseA N-terminal" evidence="2">
    <location>
        <begin position="5"/>
        <end position="78"/>
    </location>
</feature>
<organism evidence="3 4">
    <name type="scientific">Sulfurimicrobium lacus</name>
    <dbReference type="NCBI Taxonomy" id="2715678"/>
    <lineage>
        <taxon>Bacteria</taxon>
        <taxon>Pseudomonadati</taxon>
        <taxon>Pseudomonadota</taxon>
        <taxon>Betaproteobacteria</taxon>
        <taxon>Nitrosomonadales</taxon>
        <taxon>Sulfuricellaceae</taxon>
        <taxon>Sulfurimicrobium</taxon>
    </lineage>
</organism>
<dbReference type="Pfam" id="PF03872">
    <property type="entry name" value="RseA_N"/>
    <property type="match status" value="1"/>
</dbReference>
<feature type="transmembrane region" description="Helical" evidence="1">
    <location>
        <begin position="85"/>
        <end position="104"/>
    </location>
</feature>
<name>A0A6F8VDE8_9PROT</name>
<dbReference type="InterPro" id="IPR036147">
    <property type="entry name" value="Anti-sigma_E_RseA_N_sf"/>
</dbReference>
<keyword evidence="1" id="KW-1133">Transmembrane helix</keyword>
<sequence length="166" mass="18076">MVRTNEKISQLMDGELDDAEAQRFFAALQDSEAQREWQAYHLIGDVLRDTSVVSDDFMGRFSERLAGEPTVLAPHRTSRHNTRTIALSAAASVTAVGLVVWAVLQTGAVHAPPADLAMAKAQQVELASADVNPYLLAHQEYSPSVAMEGVAPYIRTVSETREVAAR</sequence>
<dbReference type="Proteomes" id="UP000502260">
    <property type="component" value="Chromosome"/>
</dbReference>
<dbReference type="SUPFAM" id="SSF89069">
    <property type="entry name" value="N-terminal, cytoplasmic domain of anti-sigmaE factor RseA"/>
    <property type="match status" value="1"/>
</dbReference>
<dbReference type="KEGG" id="slac:SKTS_18680"/>
<dbReference type="PANTHER" id="PTHR38104">
    <property type="match status" value="1"/>
</dbReference>
<keyword evidence="4" id="KW-1185">Reference proteome</keyword>
<dbReference type="AlphaFoldDB" id="A0A6F8VDE8"/>
<dbReference type="InterPro" id="IPR005572">
    <property type="entry name" value="Anti-sigma_E_RseA_N"/>
</dbReference>
<protein>
    <submittedName>
        <fullName evidence="3">Sigma-E factor negative regulatory protein</fullName>
    </submittedName>
</protein>
<dbReference type="InterPro" id="IPR052383">
    <property type="entry name" value="Anti-sigma-E_RseA-like"/>
</dbReference>